<evidence type="ECO:0000256" key="6">
    <source>
        <dbReference type="ARBA" id="ARBA00022694"/>
    </source>
</evidence>
<evidence type="ECO:0000313" key="7">
    <source>
        <dbReference type="EMBL" id="CAB4551893.1"/>
    </source>
</evidence>
<reference evidence="7" key="1">
    <citation type="submission" date="2020-05" db="EMBL/GenBank/DDBJ databases">
        <authorList>
            <person name="Chiriac C."/>
            <person name="Salcher M."/>
            <person name="Ghai R."/>
            <person name="Kavagutti S V."/>
        </authorList>
    </citation>
    <scope>NUCLEOTIDE SEQUENCE</scope>
</reference>
<dbReference type="AlphaFoldDB" id="A0A6J6CP36"/>
<name>A0A6J6CP36_9ZZZZ</name>
<dbReference type="PANTHER" id="PTHR23417">
    <property type="entry name" value="3-DEOXY-D-MANNO-OCTULOSONIC-ACID TRANSFERASE/TRNA GUANINE-N 7 - -METHYLTRANSFERASE"/>
    <property type="match status" value="1"/>
</dbReference>
<comment type="catalytic activity">
    <reaction evidence="1">
        <text>guanosine(46) in tRNA + S-adenosyl-L-methionine = N(7)-methylguanosine(46) in tRNA + S-adenosyl-L-homocysteine</text>
        <dbReference type="Rhea" id="RHEA:42708"/>
        <dbReference type="Rhea" id="RHEA-COMP:10188"/>
        <dbReference type="Rhea" id="RHEA-COMP:10189"/>
        <dbReference type="ChEBI" id="CHEBI:57856"/>
        <dbReference type="ChEBI" id="CHEBI:59789"/>
        <dbReference type="ChEBI" id="CHEBI:74269"/>
        <dbReference type="ChEBI" id="CHEBI:74480"/>
        <dbReference type="EC" id="2.1.1.33"/>
    </reaction>
</comment>
<dbReference type="GO" id="GO:0008176">
    <property type="term" value="F:tRNA (guanine(46)-N7)-methyltransferase activity"/>
    <property type="evidence" value="ECO:0007669"/>
    <property type="project" value="UniProtKB-EC"/>
</dbReference>
<dbReference type="SUPFAM" id="SSF53335">
    <property type="entry name" value="S-adenosyl-L-methionine-dependent methyltransferases"/>
    <property type="match status" value="1"/>
</dbReference>
<evidence type="ECO:0000256" key="3">
    <source>
        <dbReference type="ARBA" id="ARBA00022603"/>
    </source>
</evidence>
<dbReference type="HAMAP" id="MF_01057">
    <property type="entry name" value="tRNA_methyltr_TrmB"/>
    <property type="match status" value="1"/>
</dbReference>
<accession>A0A6J6CP36</accession>
<keyword evidence="4" id="KW-0808">Transferase</keyword>
<dbReference type="InterPro" id="IPR029063">
    <property type="entry name" value="SAM-dependent_MTases_sf"/>
</dbReference>
<dbReference type="GO" id="GO:0043527">
    <property type="term" value="C:tRNA methyltransferase complex"/>
    <property type="evidence" value="ECO:0007669"/>
    <property type="project" value="TreeGrafter"/>
</dbReference>
<dbReference type="InterPro" id="IPR055361">
    <property type="entry name" value="tRNA_methyltr_TrmB_bact"/>
</dbReference>
<evidence type="ECO:0000256" key="5">
    <source>
        <dbReference type="ARBA" id="ARBA00022691"/>
    </source>
</evidence>
<evidence type="ECO:0000256" key="4">
    <source>
        <dbReference type="ARBA" id="ARBA00022679"/>
    </source>
</evidence>
<dbReference type="Gene3D" id="3.40.50.150">
    <property type="entry name" value="Vaccinia Virus protein VP39"/>
    <property type="match status" value="1"/>
</dbReference>
<evidence type="ECO:0000256" key="1">
    <source>
        <dbReference type="ARBA" id="ARBA00000142"/>
    </source>
</evidence>
<dbReference type="EMBL" id="CAEZTA010000021">
    <property type="protein sequence ID" value="CAB4551893.1"/>
    <property type="molecule type" value="Genomic_DNA"/>
</dbReference>
<proteinExistence type="inferred from homology"/>
<dbReference type="InterPro" id="IPR003358">
    <property type="entry name" value="tRNA_(Gua-N-7)_MeTrfase_Trmb"/>
</dbReference>
<protein>
    <recommendedName>
        <fullName evidence="2">tRNA (guanine(46)-N(7))-methyltransferase</fullName>
        <ecNumber evidence="2">2.1.1.33</ecNumber>
    </recommendedName>
</protein>
<dbReference type="PANTHER" id="PTHR23417:SF14">
    <property type="entry name" value="PENTACOTRIPEPTIDE-REPEAT REGION OF PRORP DOMAIN-CONTAINING PROTEIN"/>
    <property type="match status" value="1"/>
</dbReference>
<dbReference type="Pfam" id="PF02390">
    <property type="entry name" value="Methyltransf_4"/>
    <property type="match status" value="1"/>
</dbReference>
<sequence>MEPVTNRSYRLRGVRITPAQQLARDTLWAKFGIEFQESILDLNAAFAKPQPVVMEIGYGMGEATWQIAKDNPTTNYLGVEVHMPGVGKLMARIEEFALTNVKLIERDVFEVFHYMIADGALDGVHLYFPDPWPKKRHFKRRIVNQRFIAEVATKLKPGGYIHIATDWVPYAEWITEQFEEAGIFTGGVIDRPDSRPLTRFEGQGITKDHAVNDFMYYKK</sequence>
<keyword evidence="5" id="KW-0949">S-adenosyl-L-methionine</keyword>
<keyword evidence="6" id="KW-0819">tRNA processing</keyword>
<dbReference type="NCBIfam" id="TIGR00091">
    <property type="entry name" value="tRNA (guanosine(46)-N7)-methyltransferase TrmB"/>
    <property type="match status" value="1"/>
</dbReference>
<dbReference type="EC" id="2.1.1.33" evidence="2"/>
<dbReference type="PROSITE" id="PS51625">
    <property type="entry name" value="SAM_MT_TRMB"/>
    <property type="match status" value="1"/>
</dbReference>
<evidence type="ECO:0000256" key="2">
    <source>
        <dbReference type="ARBA" id="ARBA00011977"/>
    </source>
</evidence>
<keyword evidence="3" id="KW-0489">Methyltransferase</keyword>
<gene>
    <name evidence="7" type="ORF">UFOPK1541_00302</name>
</gene>
<dbReference type="CDD" id="cd02440">
    <property type="entry name" value="AdoMet_MTases"/>
    <property type="match status" value="1"/>
</dbReference>
<organism evidence="7">
    <name type="scientific">freshwater metagenome</name>
    <dbReference type="NCBI Taxonomy" id="449393"/>
    <lineage>
        <taxon>unclassified sequences</taxon>
        <taxon>metagenomes</taxon>
        <taxon>ecological metagenomes</taxon>
    </lineage>
</organism>